<dbReference type="STRING" id="88036.D8R1Y4"/>
<feature type="domain" description="ATXR3 C-terminal" evidence="1">
    <location>
        <begin position="48"/>
        <end position="128"/>
    </location>
</feature>
<dbReference type="AlphaFoldDB" id="D8R1Y4"/>
<dbReference type="HOGENOM" id="CLU_1317378_0_0_1"/>
<evidence type="ECO:0000313" key="2">
    <source>
        <dbReference type="EMBL" id="EFJ33634.1"/>
    </source>
</evidence>
<dbReference type="Pfam" id="PF19633">
    <property type="entry name" value="SDG2_C"/>
    <property type="match status" value="1"/>
</dbReference>
<dbReference type="Proteomes" id="UP000001514">
    <property type="component" value="Unassembled WGS sequence"/>
</dbReference>
<dbReference type="KEGG" id="smo:SELMODRAFT_406307"/>
<sequence length="209" mass="24008">MLGVGREVSVEFLIKSDVRHFLCEHQDVDCFENIENVQRKTTCKEGKNIIKKKLHQVCNLMVVNPFIKDSWREQKKKAEGVYNQRLQNITITFDKVRYMEAPPLLKKIDQKKFVSQLWIKAHRFIDFLTNPTSIVPVNPNALDSAPTSIVPGQFYRLNLQPALCVVLAAPTSIVPLNPIALDTTGQQLLEMQRMSCWSLWNTNTQVTKL</sequence>
<reference evidence="2 3" key="1">
    <citation type="journal article" date="2011" name="Science">
        <title>The Selaginella genome identifies genetic changes associated with the evolution of vascular plants.</title>
        <authorList>
            <person name="Banks J.A."/>
            <person name="Nishiyama T."/>
            <person name="Hasebe M."/>
            <person name="Bowman J.L."/>
            <person name="Gribskov M."/>
            <person name="dePamphilis C."/>
            <person name="Albert V.A."/>
            <person name="Aono N."/>
            <person name="Aoyama T."/>
            <person name="Ambrose B.A."/>
            <person name="Ashton N.W."/>
            <person name="Axtell M.J."/>
            <person name="Barker E."/>
            <person name="Barker M.S."/>
            <person name="Bennetzen J.L."/>
            <person name="Bonawitz N.D."/>
            <person name="Chapple C."/>
            <person name="Cheng C."/>
            <person name="Correa L.G."/>
            <person name="Dacre M."/>
            <person name="DeBarry J."/>
            <person name="Dreyer I."/>
            <person name="Elias M."/>
            <person name="Engstrom E.M."/>
            <person name="Estelle M."/>
            <person name="Feng L."/>
            <person name="Finet C."/>
            <person name="Floyd S.K."/>
            <person name="Frommer W.B."/>
            <person name="Fujita T."/>
            <person name="Gramzow L."/>
            <person name="Gutensohn M."/>
            <person name="Harholt J."/>
            <person name="Hattori M."/>
            <person name="Heyl A."/>
            <person name="Hirai T."/>
            <person name="Hiwatashi Y."/>
            <person name="Ishikawa M."/>
            <person name="Iwata M."/>
            <person name="Karol K.G."/>
            <person name="Koehler B."/>
            <person name="Kolukisaoglu U."/>
            <person name="Kubo M."/>
            <person name="Kurata T."/>
            <person name="Lalonde S."/>
            <person name="Li K."/>
            <person name="Li Y."/>
            <person name="Litt A."/>
            <person name="Lyons E."/>
            <person name="Manning G."/>
            <person name="Maruyama T."/>
            <person name="Michael T.P."/>
            <person name="Mikami K."/>
            <person name="Miyazaki S."/>
            <person name="Morinaga S."/>
            <person name="Murata T."/>
            <person name="Mueller-Roeber B."/>
            <person name="Nelson D.R."/>
            <person name="Obara M."/>
            <person name="Oguri Y."/>
            <person name="Olmstead R.G."/>
            <person name="Onodera N."/>
            <person name="Petersen B.L."/>
            <person name="Pils B."/>
            <person name="Prigge M."/>
            <person name="Rensing S.A."/>
            <person name="Riano-Pachon D.M."/>
            <person name="Roberts A.W."/>
            <person name="Sato Y."/>
            <person name="Scheller H.V."/>
            <person name="Schulz B."/>
            <person name="Schulz C."/>
            <person name="Shakirov E.V."/>
            <person name="Shibagaki N."/>
            <person name="Shinohara N."/>
            <person name="Shippen D.E."/>
            <person name="Soerensen I."/>
            <person name="Sotooka R."/>
            <person name="Sugimoto N."/>
            <person name="Sugita M."/>
            <person name="Sumikawa N."/>
            <person name="Tanurdzic M."/>
            <person name="Theissen G."/>
            <person name="Ulvskov P."/>
            <person name="Wakazuki S."/>
            <person name="Weng J.K."/>
            <person name="Willats W.W."/>
            <person name="Wipf D."/>
            <person name="Wolf P.G."/>
            <person name="Yang L."/>
            <person name="Zimmer A.D."/>
            <person name="Zhu Q."/>
            <person name="Mitros T."/>
            <person name="Hellsten U."/>
            <person name="Loque D."/>
            <person name="Otillar R."/>
            <person name="Salamov A."/>
            <person name="Schmutz J."/>
            <person name="Shapiro H."/>
            <person name="Lindquist E."/>
            <person name="Lucas S."/>
            <person name="Rokhsar D."/>
            <person name="Grigoriev I.V."/>
        </authorList>
    </citation>
    <scope>NUCLEOTIDE SEQUENCE [LARGE SCALE GENOMIC DNA]</scope>
</reference>
<keyword evidence="3" id="KW-1185">Reference proteome</keyword>
<gene>
    <name evidence="2" type="ORF">SELMODRAFT_406307</name>
</gene>
<dbReference type="InterPro" id="IPR045606">
    <property type="entry name" value="ATXR3_C"/>
</dbReference>
<dbReference type="InParanoid" id="D8R1Y4"/>
<dbReference type="EMBL" id="GL377570">
    <property type="protein sequence ID" value="EFJ33634.1"/>
    <property type="molecule type" value="Genomic_DNA"/>
</dbReference>
<dbReference type="Gramene" id="EFJ33634">
    <property type="protein sequence ID" value="EFJ33634"/>
    <property type="gene ID" value="SELMODRAFT_406307"/>
</dbReference>
<evidence type="ECO:0000313" key="3">
    <source>
        <dbReference type="Proteomes" id="UP000001514"/>
    </source>
</evidence>
<organism evidence="3">
    <name type="scientific">Selaginella moellendorffii</name>
    <name type="common">Spikemoss</name>
    <dbReference type="NCBI Taxonomy" id="88036"/>
    <lineage>
        <taxon>Eukaryota</taxon>
        <taxon>Viridiplantae</taxon>
        <taxon>Streptophyta</taxon>
        <taxon>Embryophyta</taxon>
        <taxon>Tracheophyta</taxon>
        <taxon>Lycopodiopsida</taxon>
        <taxon>Selaginellales</taxon>
        <taxon>Selaginellaceae</taxon>
        <taxon>Selaginella</taxon>
    </lineage>
</organism>
<accession>D8R1Y4</accession>
<protein>
    <recommendedName>
        <fullName evidence="1">ATXR3 C-terminal domain-containing protein</fullName>
    </recommendedName>
</protein>
<proteinExistence type="predicted"/>
<name>D8R1Y4_SELML</name>
<evidence type="ECO:0000259" key="1">
    <source>
        <dbReference type="Pfam" id="PF19633"/>
    </source>
</evidence>